<keyword evidence="3" id="KW-1185">Reference proteome</keyword>
<feature type="compositionally biased region" description="Acidic residues" evidence="1">
    <location>
        <begin position="225"/>
        <end position="237"/>
    </location>
</feature>
<dbReference type="OrthoDB" id="514823at2759"/>
<dbReference type="GO" id="GO:0003887">
    <property type="term" value="F:DNA-directed DNA polymerase activity"/>
    <property type="evidence" value="ECO:0007669"/>
    <property type="project" value="TreeGrafter"/>
</dbReference>
<organism evidence="2 3">
    <name type="scientific">Fistulifera solaris</name>
    <name type="common">Oleaginous diatom</name>
    <dbReference type="NCBI Taxonomy" id="1519565"/>
    <lineage>
        <taxon>Eukaryota</taxon>
        <taxon>Sar</taxon>
        <taxon>Stramenopiles</taxon>
        <taxon>Ochrophyta</taxon>
        <taxon>Bacillariophyta</taxon>
        <taxon>Bacillariophyceae</taxon>
        <taxon>Bacillariophycidae</taxon>
        <taxon>Naviculales</taxon>
        <taxon>Naviculaceae</taxon>
        <taxon>Fistulifera</taxon>
    </lineage>
</organism>
<dbReference type="PANTHER" id="PTHR17598">
    <property type="entry name" value="DNA POLYMERASE DELTA SUBUNIT 3"/>
    <property type="match status" value="1"/>
</dbReference>
<dbReference type="Proteomes" id="UP000198406">
    <property type="component" value="Unassembled WGS sequence"/>
</dbReference>
<evidence type="ECO:0000256" key="1">
    <source>
        <dbReference type="SAM" id="MobiDB-lite"/>
    </source>
</evidence>
<dbReference type="GO" id="GO:1904161">
    <property type="term" value="P:DNA synthesis involved in UV-damage excision repair"/>
    <property type="evidence" value="ECO:0007669"/>
    <property type="project" value="TreeGrafter"/>
</dbReference>
<dbReference type="InterPro" id="IPR019038">
    <property type="entry name" value="POLD3"/>
</dbReference>
<gene>
    <name evidence="2" type="ORF">FisN_10Hh183</name>
</gene>
<dbReference type="PANTHER" id="PTHR17598:SF13">
    <property type="entry name" value="DNA POLYMERASE DELTA SUBUNIT 3"/>
    <property type="match status" value="1"/>
</dbReference>
<evidence type="ECO:0000313" key="3">
    <source>
        <dbReference type="Proteomes" id="UP000198406"/>
    </source>
</evidence>
<dbReference type="GO" id="GO:0006271">
    <property type="term" value="P:DNA strand elongation involved in DNA replication"/>
    <property type="evidence" value="ECO:0007669"/>
    <property type="project" value="TreeGrafter"/>
</dbReference>
<dbReference type="InParanoid" id="A0A1Z5JX56"/>
<dbReference type="GO" id="GO:0043625">
    <property type="term" value="C:delta DNA polymerase complex"/>
    <property type="evidence" value="ECO:0007669"/>
    <property type="project" value="InterPro"/>
</dbReference>
<feature type="compositionally biased region" description="Acidic residues" evidence="1">
    <location>
        <begin position="317"/>
        <end position="329"/>
    </location>
</feature>
<feature type="region of interest" description="Disordered" evidence="1">
    <location>
        <begin position="137"/>
        <end position="329"/>
    </location>
</feature>
<dbReference type="Pfam" id="PF09507">
    <property type="entry name" value="CDC27"/>
    <property type="match status" value="1"/>
</dbReference>
<comment type="caution">
    <text evidence="2">The sequence shown here is derived from an EMBL/GenBank/DDBJ whole genome shotgun (WGS) entry which is preliminary data.</text>
</comment>
<name>A0A1Z5JX56_FISSO</name>
<reference evidence="2 3" key="1">
    <citation type="journal article" date="2015" name="Plant Cell">
        <title>Oil accumulation by the oleaginous diatom Fistulifera solaris as revealed by the genome and transcriptome.</title>
        <authorList>
            <person name="Tanaka T."/>
            <person name="Maeda Y."/>
            <person name="Veluchamy A."/>
            <person name="Tanaka M."/>
            <person name="Abida H."/>
            <person name="Marechal E."/>
            <person name="Bowler C."/>
            <person name="Muto M."/>
            <person name="Sunaga Y."/>
            <person name="Tanaka M."/>
            <person name="Yoshino T."/>
            <person name="Taniguchi T."/>
            <person name="Fukuda Y."/>
            <person name="Nemoto M."/>
            <person name="Matsumoto M."/>
            <person name="Wong P.S."/>
            <person name="Aburatani S."/>
            <person name="Fujibuchi W."/>
        </authorList>
    </citation>
    <scope>NUCLEOTIDE SEQUENCE [LARGE SCALE GENOMIC DNA]</scope>
    <source>
        <strain evidence="2 3">JPCC DA0580</strain>
    </source>
</reference>
<evidence type="ECO:0008006" key="4">
    <source>
        <dbReference type="Google" id="ProtNLM"/>
    </source>
</evidence>
<evidence type="ECO:0000313" key="2">
    <source>
        <dbReference type="EMBL" id="GAX18610.1"/>
    </source>
</evidence>
<feature type="compositionally biased region" description="Basic and acidic residues" evidence="1">
    <location>
        <begin position="189"/>
        <end position="224"/>
    </location>
</feature>
<proteinExistence type="predicted"/>
<protein>
    <recommendedName>
        <fullName evidence="4">DNA polymerase delta subunit 3</fullName>
    </recommendedName>
</protein>
<dbReference type="EMBL" id="BDSP01000131">
    <property type="protein sequence ID" value="GAX18610.1"/>
    <property type="molecule type" value="Genomic_DNA"/>
</dbReference>
<dbReference type="AlphaFoldDB" id="A0A1Z5JX56"/>
<sequence length="361" mass="40385">MTNLYTEDQLQEVTSWMEDEGRSVTIATVSQSLGISRLPAQALLEQLGKENTVRVTVTAAETKIRESSIPTTVFKLSPSSKDGYMYAISGQESVATAHERDMDQMRDMLKNNQLNNLTASATDSIAPAEPILPLMQHNTDSSSDRPIVSSLDRTKSSAPAKKVTTAESFFQKKSTTPAEKTNRIATIEKTIKETKPTLPKSSKEKEFSKENEKENNKKVGRVEDLVGDEDDSEEDEEVAPRKKVIRGRKDPKEESVEEKEETPVVEPPVRGAMDDFATEMKRPTAPTTTTTGRRRRKKLIQKTSMDAQGYLHTETQEVWEDIPSDEEDEPVFVPKKPTTQQASNKKVNMKQGSLLGFFTKK</sequence>
<accession>A0A1Z5JX56</accession>
<dbReference type="GO" id="GO:0006297">
    <property type="term" value="P:nucleotide-excision repair, DNA gap filling"/>
    <property type="evidence" value="ECO:0007669"/>
    <property type="project" value="TreeGrafter"/>
</dbReference>
<feature type="compositionally biased region" description="Polar residues" evidence="1">
    <location>
        <begin position="165"/>
        <end position="179"/>
    </location>
</feature>